<evidence type="ECO:0008006" key="4">
    <source>
        <dbReference type="Google" id="ProtNLM"/>
    </source>
</evidence>
<keyword evidence="3" id="KW-1185">Reference proteome</keyword>
<dbReference type="EMBL" id="AP023420">
    <property type="protein sequence ID" value="BCK83800.1"/>
    <property type="molecule type" value="Genomic_DNA"/>
</dbReference>
<dbReference type="RefSeq" id="WP_213542873.1">
    <property type="nucleotide sequence ID" value="NZ_AP023420.1"/>
</dbReference>
<dbReference type="Proteomes" id="UP000679848">
    <property type="component" value="Chromosome"/>
</dbReference>
<comment type="similarity">
    <text evidence="1">Belongs to the UPF0167 family.</text>
</comment>
<dbReference type="Pfam" id="PF03691">
    <property type="entry name" value="UPF0167"/>
    <property type="match status" value="1"/>
</dbReference>
<protein>
    <recommendedName>
        <fullName evidence="4">CbrC family protein</fullName>
    </recommendedName>
</protein>
<organism evidence="2 3">
    <name type="scientific">Pusillibacter faecalis</name>
    <dbReference type="NCBI Taxonomy" id="2714358"/>
    <lineage>
        <taxon>Bacteria</taxon>
        <taxon>Bacillati</taxon>
        <taxon>Bacillota</taxon>
        <taxon>Clostridia</taxon>
        <taxon>Eubacteriales</taxon>
        <taxon>Oscillospiraceae</taxon>
        <taxon>Pusillibacter</taxon>
    </lineage>
</organism>
<sequence>MTEYQKTYIELKKQFSKTDGGPDSVRALYAFKEELEQNEDPQAKEVLVDVYDLLAFKKDAYELLCQIGDRSDKKTLKRMGTLKDYAENWGNHYALPKPKTPEEKREEKERRARLGLPAFRYHPDPLDTGAFEESEEGVICDCCGKATPIFYSNPFFSVEDIAYLCPACIASGEAARKYDGSFQDDYSLDDGVNDPEKLDELIHRTPGYSGWQQEYWRAHCGDYCAFLGYVGARELRALGALEDVLDDPMWDDEQKETIRESVNGGHLQCYLFQCLQCGKHLVWMDMD</sequence>
<dbReference type="KEGG" id="pfaa:MM59RIKEN_11190"/>
<dbReference type="AlphaFoldDB" id="A0A810Q6R1"/>
<reference evidence="2" key="1">
    <citation type="submission" date="2020-09" db="EMBL/GenBank/DDBJ databases">
        <title>New species isolated from human feces.</title>
        <authorList>
            <person name="Kitahara M."/>
            <person name="Shigeno Y."/>
            <person name="Shime M."/>
            <person name="Matsumoto Y."/>
            <person name="Nakamura S."/>
            <person name="Motooka D."/>
            <person name="Fukuoka S."/>
            <person name="Nishikawa H."/>
            <person name="Benno Y."/>
        </authorList>
    </citation>
    <scope>NUCLEOTIDE SEQUENCE</scope>
    <source>
        <strain evidence="2">MM59</strain>
    </source>
</reference>
<gene>
    <name evidence="2" type="ORF">MM59RIKEN_11190</name>
</gene>
<accession>A0A810Q6R1</accession>
<evidence type="ECO:0000313" key="3">
    <source>
        <dbReference type="Proteomes" id="UP000679848"/>
    </source>
</evidence>
<proteinExistence type="inferred from homology"/>
<evidence type="ECO:0000256" key="1">
    <source>
        <dbReference type="ARBA" id="ARBA00008525"/>
    </source>
</evidence>
<evidence type="ECO:0000313" key="2">
    <source>
        <dbReference type="EMBL" id="BCK83800.1"/>
    </source>
</evidence>
<name>A0A810Q6R1_9FIRM</name>
<dbReference type="InterPro" id="IPR005363">
    <property type="entry name" value="UPF0167"/>
</dbReference>